<sequence length="366" mass="41216">MLKIGHALLMGALHAAYDDTTGPLPPQYRSGQNDRYLTDLAVDDIEADQDFMAPQVFPRVDVQRDRGSYTVWDRGSLLKPEFRDHAYGDRPNIAHVKQDEGDYKVFHRSLERVITPNDRANARNPLQPEEDAALYLAGQARLDLDLRFIDKALRVDAGWGFHYQGVDSNPNQAADTPEFLQFDQPGATPGRLVRGRSQRMKLMTGRRPNVAVLGADVYAAMVFNEDIVDRVKYVQEGVADRNLIARYLDVDRVLVADGAYNKALEGLGDDFQYRVDPKAMLLTYAAPRPSRTQPSGGYMFVWSNLYEQFEGDQERIADTLALLRRGYDDRSGVRWVQAHTAATFNVVAPDLGMIFSDVVEQSAADW</sequence>
<keyword evidence="2" id="KW-1185">Reference proteome</keyword>
<dbReference type="PATRIC" id="fig|1309411.5.peg.338"/>
<dbReference type="KEGG" id="dch:SY84_01630"/>
<proteinExistence type="predicted"/>
<dbReference type="InterPro" id="IPR053738">
    <property type="entry name" value="Lambda_capsid_assembly"/>
</dbReference>
<dbReference type="Proteomes" id="UP000034024">
    <property type="component" value="Chromosome"/>
</dbReference>
<accession>A0A0F7JIW4</accession>
<name>A0A0F7JIW4_9DEIO</name>
<evidence type="ECO:0000313" key="2">
    <source>
        <dbReference type="Proteomes" id="UP000034024"/>
    </source>
</evidence>
<evidence type="ECO:0000313" key="1">
    <source>
        <dbReference type="EMBL" id="AKH15961.1"/>
    </source>
</evidence>
<reference evidence="1 2" key="1">
    <citation type="submission" date="2015-01" db="EMBL/GenBank/DDBJ databases">
        <title>Deinococcus soli/N5/whole genome sequencing.</title>
        <authorList>
            <person name="Kim M.K."/>
            <person name="Srinivasan S."/>
            <person name="Lee J.-J."/>
        </authorList>
    </citation>
    <scope>NUCLEOTIDE SEQUENCE [LARGE SCALE GENOMIC DNA]</scope>
    <source>
        <strain evidence="1 2">N5</strain>
    </source>
</reference>
<dbReference type="Gene3D" id="3.90.1690.10">
    <property type="entry name" value="phage-related protein like domain"/>
    <property type="match status" value="1"/>
</dbReference>
<organism evidence="1 2">
    <name type="scientific">Deinococcus soli</name>
    <name type="common">ex Cha et al. 2016</name>
    <dbReference type="NCBI Taxonomy" id="1309411"/>
    <lineage>
        <taxon>Bacteria</taxon>
        <taxon>Thermotogati</taxon>
        <taxon>Deinococcota</taxon>
        <taxon>Deinococci</taxon>
        <taxon>Deinococcales</taxon>
        <taxon>Deinococcaceae</taxon>
        <taxon>Deinococcus</taxon>
    </lineage>
</organism>
<dbReference type="AlphaFoldDB" id="A0A0F7JIW4"/>
<dbReference type="EMBL" id="CP011389">
    <property type="protein sequence ID" value="AKH15961.1"/>
    <property type="molecule type" value="Genomic_DNA"/>
</dbReference>
<dbReference type="RefSeq" id="WP_046842537.1">
    <property type="nucleotide sequence ID" value="NZ_CP011389.1"/>
</dbReference>
<protein>
    <submittedName>
        <fullName evidence="1">Uncharacterized protein</fullName>
    </submittedName>
</protein>
<dbReference type="OrthoDB" id="57454at2"/>
<gene>
    <name evidence="1" type="ORF">SY84_01630</name>
</gene>